<keyword evidence="2" id="KW-0560">Oxidoreductase</keyword>
<name>A0ABX1JU00_9MICC</name>
<gene>
    <name evidence="2" type="ORF">HER39_13965</name>
</gene>
<keyword evidence="3" id="KW-1185">Reference proteome</keyword>
<dbReference type="GO" id="GO:0004497">
    <property type="term" value="F:monooxygenase activity"/>
    <property type="evidence" value="ECO:0007669"/>
    <property type="project" value="UniProtKB-KW"/>
</dbReference>
<dbReference type="EMBL" id="JAAZSR010000274">
    <property type="protein sequence ID" value="NKX51650.1"/>
    <property type="molecule type" value="Genomic_DNA"/>
</dbReference>
<accession>A0ABX1JU00</accession>
<proteinExistence type="predicted"/>
<feature type="region of interest" description="Disordered" evidence="1">
    <location>
        <begin position="28"/>
        <end position="55"/>
    </location>
</feature>
<protein>
    <submittedName>
        <fullName evidence="2">FAD-dependent monooxygenase</fullName>
    </submittedName>
</protein>
<organism evidence="2 3">
    <name type="scientific">Arthrobacter deserti</name>
    <dbReference type="NCBI Taxonomy" id="1742687"/>
    <lineage>
        <taxon>Bacteria</taxon>
        <taxon>Bacillati</taxon>
        <taxon>Actinomycetota</taxon>
        <taxon>Actinomycetes</taxon>
        <taxon>Micrococcales</taxon>
        <taxon>Micrococcaceae</taxon>
        <taxon>Arthrobacter</taxon>
    </lineage>
</organism>
<evidence type="ECO:0000313" key="2">
    <source>
        <dbReference type="EMBL" id="NKX51650.1"/>
    </source>
</evidence>
<keyword evidence="2" id="KW-0503">Monooxygenase</keyword>
<comment type="caution">
    <text evidence="2">The sequence shown here is derived from an EMBL/GenBank/DDBJ whole genome shotgun (WGS) entry which is preliminary data.</text>
</comment>
<dbReference type="Proteomes" id="UP000523795">
    <property type="component" value="Unassembled WGS sequence"/>
</dbReference>
<reference evidence="2 3" key="1">
    <citation type="submission" date="2020-04" db="EMBL/GenBank/DDBJ databases">
        <authorList>
            <person name="Liu S."/>
        </authorList>
    </citation>
    <scope>NUCLEOTIDE SEQUENCE [LARGE SCALE GENOMIC DNA]</scope>
    <source>
        <strain evidence="2 3">CGMCC 1.15091</strain>
    </source>
</reference>
<feature type="compositionally biased region" description="Polar residues" evidence="1">
    <location>
        <begin position="44"/>
        <end position="55"/>
    </location>
</feature>
<evidence type="ECO:0000313" key="3">
    <source>
        <dbReference type="Proteomes" id="UP000523795"/>
    </source>
</evidence>
<sequence>AGTVKEALALFQDTRKPVTDELQRISRQGWTEDEVNDVFPGQKPASQNPTVGSEA</sequence>
<feature type="non-terminal residue" evidence="2">
    <location>
        <position position="1"/>
    </location>
</feature>
<evidence type="ECO:0000256" key="1">
    <source>
        <dbReference type="SAM" id="MobiDB-lite"/>
    </source>
</evidence>